<reference evidence="1 2" key="1">
    <citation type="submission" date="2009-02" db="EMBL/GenBank/DDBJ databases">
        <authorList>
            <person name="Fulton L."/>
            <person name="Clifton S."/>
            <person name="Fulton B."/>
            <person name="Xu J."/>
            <person name="Minx P."/>
            <person name="Pepin K.H."/>
            <person name="Johnson M."/>
            <person name="Bhonagiri V."/>
            <person name="Nash W.E."/>
            <person name="Mardis E.R."/>
            <person name="Wilson R.K."/>
        </authorList>
    </citation>
    <scope>NUCLEOTIDE SEQUENCE [LARGE SCALE GENOMIC DNA]</scope>
    <source>
        <strain evidence="1 2">ATCC 27758</strain>
    </source>
</reference>
<dbReference type="HOGENOM" id="CLU_3078776_0_0_9"/>
<name>C0BBY7_9FIRM</name>
<organism evidence="1 2">
    <name type="scientific">Coprococcus comes ATCC 27758</name>
    <dbReference type="NCBI Taxonomy" id="470146"/>
    <lineage>
        <taxon>Bacteria</taxon>
        <taxon>Bacillati</taxon>
        <taxon>Bacillota</taxon>
        <taxon>Clostridia</taxon>
        <taxon>Lachnospirales</taxon>
        <taxon>Lachnospiraceae</taxon>
        <taxon>Coprococcus</taxon>
    </lineage>
</organism>
<evidence type="ECO:0000313" key="1">
    <source>
        <dbReference type="EMBL" id="EEG89611.1"/>
    </source>
</evidence>
<gene>
    <name evidence="1" type="ORF">COPCOM_02596</name>
</gene>
<proteinExistence type="predicted"/>
<comment type="caution">
    <text evidence="1">The sequence shown here is derived from an EMBL/GenBank/DDBJ whole genome shotgun (WGS) entry which is preliminary data.</text>
</comment>
<sequence length="52" mass="6289">MEEQEADFRVRRKIVSCFLFMFHGLKITSLKYQYSKKLMRSSERIYKSHGNA</sequence>
<evidence type="ECO:0000313" key="2">
    <source>
        <dbReference type="Proteomes" id="UP000003793"/>
    </source>
</evidence>
<dbReference type="AlphaFoldDB" id="C0BBY7"/>
<dbReference type="Proteomes" id="UP000003793">
    <property type="component" value="Unassembled WGS sequence"/>
</dbReference>
<dbReference type="EMBL" id="ABVR01000041">
    <property type="protein sequence ID" value="EEG89611.1"/>
    <property type="molecule type" value="Genomic_DNA"/>
</dbReference>
<reference evidence="1 2" key="2">
    <citation type="submission" date="2009-03" db="EMBL/GenBank/DDBJ databases">
        <title>Draft genome sequence of Coprococcus comes (ATCC 27758).</title>
        <authorList>
            <person name="Sudarsanam P."/>
            <person name="Ley R."/>
            <person name="Guruge J."/>
            <person name="Turnbaugh P.J."/>
            <person name="Mahowald M."/>
            <person name="Liep D."/>
            <person name="Gordon J."/>
        </authorList>
    </citation>
    <scope>NUCLEOTIDE SEQUENCE [LARGE SCALE GENOMIC DNA]</scope>
    <source>
        <strain evidence="1 2">ATCC 27758</strain>
    </source>
</reference>
<accession>C0BBY7</accession>
<protein>
    <submittedName>
        <fullName evidence="1">Uncharacterized protein</fullName>
    </submittedName>
</protein>